<dbReference type="PANTHER" id="PTHR10910">
    <property type="entry name" value="EUKARYOTE SPECIFIC DSRNA BINDING PROTEIN"/>
    <property type="match status" value="1"/>
</dbReference>
<dbReference type="GO" id="GO:0003726">
    <property type="term" value="F:double-stranded RNA adenosine deaminase activity"/>
    <property type="evidence" value="ECO:0007669"/>
    <property type="project" value="TreeGrafter"/>
</dbReference>
<dbReference type="EMBL" id="BPWL01000002">
    <property type="protein sequence ID" value="GJJ07391.1"/>
    <property type="molecule type" value="Genomic_DNA"/>
</dbReference>
<dbReference type="GO" id="GO:0003725">
    <property type="term" value="F:double-stranded RNA binding"/>
    <property type="evidence" value="ECO:0007669"/>
    <property type="project" value="TreeGrafter"/>
</dbReference>
<dbReference type="Pfam" id="PF02137">
    <property type="entry name" value="A_deamin"/>
    <property type="match status" value="1"/>
</dbReference>
<reference evidence="2" key="1">
    <citation type="submission" date="2021-10" db="EMBL/GenBank/DDBJ databases">
        <title>De novo Genome Assembly of Clathrus columnatus (Basidiomycota, Fungi) Using Illumina and Nanopore Sequence Data.</title>
        <authorList>
            <person name="Ogiso-Tanaka E."/>
            <person name="Itagaki H."/>
            <person name="Hosoya T."/>
            <person name="Hosaka K."/>
        </authorList>
    </citation>
    <scope>NUCLEOTIDE SEQUENCE</scope>
    <source>
        <strain evidence="2">MO-923</strain>
    </source>
</reference>
<evidence type="ECO:0000313" key="3">
    <source>
        <dbReference type="Proteomes" id="UP001050691"/>
    </source>
</evidence>
<protein>
    <recommendedName>
        <fullName evidence="1">A to I editase domain-containing protein</fullName>
    </recommendedName>
</protein>
<accession>A0AAV5A2Z6</accession>
<evidence type="ECO:0000313" key="2">
    <source>
        <dbReference type="EMBL" id="GJJ07391.1"/>
    </source>
</evidence>
<dbReference type="PANTHER" id="PTHR10910:SF62">
    <property type="entry name" value="AT07585P-RELATED"/>
    <property type="match status" value="1"/>
</dbReference>
<comment type="caution">
    <text evidence="2">The sequence shown here is derived from an EMBL/GenBank/DDBJ whole genome shotgun (WGS) entry which is preliminary data.</text>
</comment>
<sequence>MSHVTNHADSDFMISDDIVSKTIDFYSSLKFQPANINQYTILASITLVNHISQTSKLVSLATGVKCLPESRLSFSGDVIHDSHAEILARRGFIRWLLEEVGRVITASSPSPWIDCEQKWHLRDGVTVHLYVSTLPCGDASTRILSLLPQDPEIAALKNRTVSVTTTTGATRGRENYNLFGVLRTKPGRADSEPSFSMSCSDKIARWSILGIQGALLSILFDPIYINEIIIGEVEDRYKDITKEDCQRAFWKRLNCERVRVDITPPFRLHPPNITFTAIVFPFSRGSIQERLGTSPNSSNECLYWIADSKERFEILINGLRRGVDEKQRLKPKLRPQMTYYEIKMTATSYQKTKNILIKDTGPFSAWIVGGRNREEFTL</sequence>
<keyword evidence="3" id="KW-1185">Reference proteome</keyword>
<dbReference type="GO" id="GO:0006396">
    <property type="term" value="P:RNA processing"/>
    <property type="evidence" value="ECO:0007669"/>
    <property type="project" value="InterPro"/>
</dbReference>
<dbReference type="SMART" id="SM00552">
    <property type="entry name" value="ADEAMc"/>
    <property type="match status" value="1"/>
</dbReference>
<dbReference type="AlphaFoldDB" id="A0AAV5A2Z6"/>
<gene>
    <name evidence="2" type="ORF">Clacol_001593</name>
</gene>
<dbReference type="GO" id="GO:0005737">
    <property type="term" value="C:cytoplasm"/>
    <property type="evidence" value="ECO:0007669"/>
    <property type="project" value="TreeGrafter"/>
</dbReference>
<evidence type="ECO:0000259" key="1">
    <source>
        <dbReference type="PROSITE" id="PS50141"/>
    </source>
</evidence>
<feature type="domain" description="A to I editase" evidence="1">
    <location>
        <begin position="59"/>
        <end position="315"/>
    </location>
</feature>
<dbReference type="GO" id="GO:0006382">
    <property type="term" value="P:adenosine to inosine editing"/>
    <property type="evidence" value="ECO:0007669"/>
    <property type="project" value="TreeGrafter"/>
</dbReference>
<dbReference type="PROSITE" id="PS50141">
    <property type="entry name" value="A_DEAMIN_EDITASE"/>
    <property type="match status" value="1"/>
</dbReference>
<proteinExistence type="predicted"/>
<organism evidence="2 3">
    <name type="scientific">Clathrus columnatus</name>
    <dbReference type="NCBI Taxonomy" id="1419009"/>
    <lineage>
        <taxon>Eukaryota</taxon>
        <taxon>Fungi</taxon>
        <taxon>Dikarya</taxon>
        <taxon>Basidiomycota</taxon>
        <taxon>Agaricomycotina</taxon>
        <taxon>Agaricomycetes</taxon>
        <taxon>Phallomycetidae</taxon>
        <taxon>Phallales</taxon>
        <taxon>Clathraceae</taxon>
        <taxon>Clathrus</taxon>
    </lineage>
</organism>
<name>A0AAV5A2Z6_9AGAM</name>
<dbReference type="GO" id="GO:0008251">
    <property type="term" value="F:tRNA-specific adenosine deaminase activity"/>
    <property type="evidence" value="ECO:0007669"/>
    <property type="project" value="TreeGrafter"/>
</dbReference>
<dbReference type="InterPro" id="IPR002466">
    <property type="entry name" value="A_deamin"/>
</dbReference>
<dbReference type="Proteomes" id="UP001050691">
    <property type="component" value="Unassembled WGS sequence"/>
</dbReference>
<dbReference type="GO" id="GO:0005730">
    <property type="term" value="C:nucleolus"/>
    <property type="evidence" value="ECO:0007669"/>
    <property type="project" value="TreeGrafter"/>
</dbReference>